<feature type="coiled-coil region" evidence="1">
    <location>
        <begin position="730"/>
        <end position="757"/>
    </location>
</feature>
<reference evidence="3" key="2">
    <citation type="submission" date="2023-05" db="EMBL/GenBank/DDBJ databases">
        <authorList>
            <consortium name="Lawrence Berkeley National Laboratory"/>
            <person name="Steindorff A."/>
            <person name="Hensen N."/>
            <person name="Bonometti L."/>
            <person name="Westerberg I."/>
            <person name="Brannstrom I.O."/>
            <person name="Guillou S."/>
            <person name="Cros-Aarteil S."/>
            <person name="Calhoun S."/>
            <person name="Haridas S."/>
            <person name="Kuo A."/>
            <person name="Mondo S."/>
            <person name="Pangilinan J."/>
            <person name="Riley R."/>
            <person name="Labutti K."/>
            <person name="Andreopoulos B."/>
            <person name="Lipzen A."/>
            <person name="Chen C."/>
            <person name="Yanf M."/>
            <person name="Daum C."/>
            <person name="Ng V."/>
            <person name="Clum A."/>
            <person name="Ohm R."/>
            <person name="Martin F."/>
            <person name="Silar P."/>
            <person name="Natvig D."/>
            <person name="Lalanne C."/>
            <person name="Gautier V."/>
            <person name="Ament-Velasquez S.L."/>
            <person name="Kruys A."/>
            <person name="Hutchinson M.I."/>
            <person name="Powell A.J."/>
            <person name="Barry K."/>
            <person name="Miller A.N."/>
            <person name="Grigoriev I.V."/>
            <person name="Debuchy R."/>
            <person name="Gladieux P."/>
            <person name="Thoren M.H."/>
            <person name="Johannesson H."/>
        </authorList>
    </citation>
    <scope>NUCLEOTIDE SEQUENCE</scope>
    <source>
        <strain evidence="3">PSN309</strain>
    </source>
</reference>
<feature type="region of interest" description="Disordered" evidence="2">
    <location>
        <begin position="157"/>
        <end position="176"/>
    </location>
</feature>
<feature type="compositionally biased region" description="Polar residues" evidence="2">
    <location>
        <begin position="14"/>
        <end position="42"/>
    </location>
</feature>
<keyword evidence="1" id="KW-0175">Coiled coil</keyword>
<dbReference type="AlphaFoldDB" id="A0AAN6WRH1"/>
<sequence>METQPKDAEPPTQDPANSEHSVASVPNETTPSTPPSDNNASASFPVLRFPKPQGSQDLANWISDSAPDLLQLPTTTMTTEPTNLADSAYEIITDADTDSHDGRLSESIGSLVVSQPDDVHSLDGSDNRSDAQYNTDSDEDGDSDHSSHASSIRYADQALGNPSTHPPTTQLEFGLSSEGSSIVARSIEFQEDKDDTVLLEKISVKHAIREFTEEESADLAQRLDLPTTPKHLVATVRQTMSQAYLSTQEPLRILYVGRADAQRSIVLKICSAIWASPQNGEKDADYINRHREGVYNIVPISSFGPAPELDLMEASAYQIKVEHCTSAEEVNYGVLPGDTVYSITIEHDKVYNSIDSPAGSAIQPRYSLPHIAVLYCAEKDDSEAERTRDAAWGFMNRHGVPCIFVSEQQSFAKRTNGSWDDCVVEHSVHLCLESRDPEKPMPCRRYPIDFASFSDIDARQMNRNLAYLTGLSESEDSFVAVEMASDKEIPEVELVEFMGTARQAWANFIERGGHYQLLRFLVPLFLAVISPIIIQLFTGTSVPTQSAVNQAPVVNDLGPSPICVASPLTTKSSSVVTSTTTRTVVINRTQTKTVSLVSAEPKASPFASMLSQASVLSSRQSSVPTEQEDKKTVDPPKKTSVFSARILDRSQILVHVTGKELRLPLDYLTIGVFRGTSPIKVQVSPSDKGLVVDLEPKDAHGAVNVSVVSNRRPKINETFEVIFNNHGASREVLDAAIEKLQVGLSQLKKEATSAMNTLGDALEAGKSASDRTTETLQQMVDTAKEKVSTPLKGANLALLEAQIASKLWWLKIQGKSKEHAEYQRQADEYYKLRKNELVASREKGASNMDFPGCSKQSVWKPFSKACLKGSPPKQDSDRGSWWKKIPRN</sequence>
<proteinExistence type="predicted"/>
<evidence type="ECO:0000313" key="4">
    <source>
        <dbReference type="Proteomes" id="UP001302126"/>
    </source>
</evidence>
<name>A0AAN6WRH1_9PEZI</name>
<reference evidence="3" key="1">
    <citation type="journal article" date="2023" name="Mol. Phylogenet. Evol.">
        <title>Genome-scale phylogeny and comparative genomics of the fungal order Sordariales.</title>
        <authorList>
            <person name="Hensen N."/>
            <person name="Bonometti L."/>
            <person name="Westerberg I."/>
            <person name="Brannstrom I.O."/>
            <person name="Guillou S."/>
            <person name="Cros-Aarteil S."/>
            <person name="Calhoun S."/>
            <person name="Haridas S."/>
            <person name="Kuo A."/>
            <person name="Mondo S."/>
            <person name="Pangilinan J."/>
            <person name="Riley R."/>
            <person name="LaButti K."/>
            <person name="Andreopoulos B."/>
            <person name="Lipzen A."/>
            <person name="Chen C."/>
            <person name="Yan M."/>
            <person name="Daum C."/>
            <person name="Ng V."/>
            <person name="Clum A."/>
            <person name="Steindorff A."/>
            <person name="Ohm R.A."/>
            <person name="Martin F."/>
            <person name="Silar P."/>
            <person name="Natvig D.O."/>
            <person name="Lalanne C."/>
            <person name="Gautier V."/>
            <person name="Ament-Velasquez S.L."/>
            <person name="Kruys A."/>
            <person name="Hutchinson M.I."/>
            <person name="Powell A.J."/>
            <person name="Barry K."/>
            <person name="Miller A.N."/>
            <person name="Grigoriev I.V."/>
            <person name="Debuchy R."/>
            <person name="Gladieux P."/>
            <person name="Hiltunen Thoren M."/>
            <person name="Johannesson H."/>
        </authorList>
    </citation>
    <scope>NUCLEOTIDE SEQUENCE</scope>
    <source>
        <strain evidence="3">PSN309</strain>
    </source>
</reference>
<protein>
    <submittedName>
        <fullName evidence="3">Uncharacterized protein</fullName>
    </submittedName>
</protein>
<feature type="compositionally biased region" description="Basic and acidic residues" evidence="2">
    <location>
        <begin position="627"/>
        <end position="637"/>
    </location>
</feature>
<feature type="compositionally biased region" description="Polar residues" evidence="2">
    <location>
        <begin position="160"/>
        <end position="171"/>
    </location>
</feature>
<feature type="region of interest" description="Disordered" evidence="2">
    <location>
        <begin position="110"/>
        <end position="150"/>
    </location>
</feature>
<keyword evidence="4" id="KW-1185">Reference proteome</keyword>
<accession>A0AAN6WRH1</accession>
<evidence type="ECO:0000256" key="2">
    <source>
        <dbReference type="SAM" id="MobiDB-lite"/>
    </source>
</evidence>
<feature type="compositionally biased region" description="Basic and acidic residues" evidence="2">
    <location>
        <begin position="117"/>
        <end position="129"/>
    </location>
</feature>
<feature type="region of interest" description="Disordered" evidence="2">
    <location>
        <begin position="1"/>
        <end position="62"/>
    </location>
</feature>
<evidence type="ECO:0000313" key="3">
    <source>
        <dbReference type="EMBL" id="KAK4186825.1"/>
    </source>
</evidence>
<feature type="region of interest" description="Disordered" evidence="2">
    <location>
        <begin position="618"/>
        <end position="637"/>
    </location>
</feature>
<dbReference type="Proteomes" id="UP001302126">
    <property type="component" value="Unassembled WGS sequence"/>
</dbReference>
<organism evidence="3 4">
    <name type="scientific">Podospora australis</name>
    <dbReference type="NCBI Taxonomy" id="1536484"/>
    <lineage>
        <taxon>Eukaryota</taxon>
        <taxon>Fungi</taxon>
        <taxon>Dikarya</taxon>
        <taxon>Ascomycota</taxon>
        <taxon>Pezizomycotina</taxon>
        <taxon>Sordariomycetes</taxon>
        <taxon>Sordariomycetidae</taxon>
        <taxon>Sordariales</taxon>
        <taxon>Podosporaceae</taxon>
        <taxon>Podospora</taxon>
    </lineage>
</organism>
<evidence type="ECO:0000256" key="1">
    <source>
        <dbReference type="SAM" id="Coils"/>
    </source>
</evidence>
<feature type="region of interest" description="Disordered" evidence="2">
    <location>
        <begin position="864"/>
        <end position="888"/>
    </location>
</feature>
<dbReference type="EMBL" id="MU864414">
    <property type="protein sequence ID" value="KAK4186825.1"/>
    <property type="molecule type" value="Genomic_DNA"/>
</dbReference>
<gene>
    <name evidence="3" type="ORF">QBC35DRAFT_500130</name>
</gene>
<comment type="caution">
    <text evidence="3">The sequence shown here is derived from an EMBL/GenBank/DDBJ whole genome shotgun (WGS) entry which is preliminary data.</text>
</comment>